<evidence type="ECO:0000313" key="8">
    <source>
        <dbReference type="Proteomes" id="UP000249390"/>
    </source>
</evidence>
<proteinExistence type="predicted"/>
<organism evidence="7 8">
    <name type="scientific">Cuscuta australis</name>
    <dbReference type="NCBI Taxonomy" id="267555"/>
    <lineage>
        <taxon>Eukaryota</taxon>
        <taxon>Viridiplantae</taxon>
        <taxon>Streptophyta</taxon>
        <taxon>Embryophyta</taxon>
        <taxon>Tracheophyta</taxon>
        <taxon>Spermatophyta</taxon>
        <taxon>Magnoliopsida</taxon>
        <taxon>eudicotyledons</taxon>
        <taxon>Gunneridae</taxon>
        <taxon>Pentapetalae</taxon>
        <taxon>asterids</taxon>
        <taxon>lamiids</taxon>
        <taxon>Solanales</taxon>
        <taxon>Convolvulaceae</taxon>
        <taxon>Cuscuteae</taxon>
        <taxon>Cuscuta</taxon>
        <taxon>Cuscuta subgen. Grammica</taxon>
        <taxon>Cuscuta sect. Cleistogrammica</taxon>
    </lineage>
</organism>
<keyword evidence="6" id="KW-0732">Signal</keyword>
<dbReference type="PANTHER" id="PTHR31311">
    <property type="entry name" value="XYLOGLUCAN 6-XYLOSYLTRANSFERASE 5-RELATED-RELATED"/>
    <property type="match status" value="1"/>
</dbReference>
<evidence type="ECO:0000256" key="3">
    <source>
        <dbReference type="ARBA" id="ARBA00022679"/>
    </source>
</evidence>
<dbReference type="Proteomes" id="UP000249390">
    <property type="component" value="Unassembled WGS sequence"/>
</dbReference>
<feature type="signal peptide" evidence="6">
    <location>
        <begin position="1"/>
        <end position="23"/>
    </location>
</feature>
<sequence length="159" mass="17744">MALWCLLAPGITFGSSFFSGAGAVPRRKYAAVAAGCNESAAAEGFNQTHDQADPNFYNNPDLSYTIHKPIKNRDEKREAWLRQHPSFLPGSETRILMVTETQAKPCRNQVGDHLLLRLFKNKADYSAITLSRYTSWSTAGRRRKGWKKKKKKGVGGGKQ</sequence>
<dbReference type="AlphaFoldDB" id="A0A328DBM6"/>
<evidence type="ECO:0000256" key="2">
    <source>
        <dbReference type="ARBA" id="ARBA00022676"/>
    </source>
</evidence>
<evidence type="ECO:0000256" key="1">
    <source>
        <dbReference type="ARBA" id="ARBA00004323"/>
    </source>
</evidence>
<evidence type="ECO:0000256" key="4">
    <source>
        <dbReference type="ARBA" id="ARBA00022968"/>
    </source>
</evidence>
<dbReference type="GO" id="GO:0005802">
    <property type="term" value="C:trans-Golgi network"/>
    <property type="evidence" value="ECO:0007669"/>
    <property type="project" value="TreeGrafter"/>
</dbReference>
<dbReference type="GO" id="GO:0000139">
    <property type="term" value="C:Golgi membrane"/>
    <property type="evidence" value="ECO:0007669"/>
    <property type="project" value="UniProtKB-SubCell"/>
</dbReference>
<protein>
    <submittedName>
        <fullName evidence="7">Uncharacterized protein</fullName>
    </submittedName>
</protein>
<evidence type="ECO:0000313" key="7">
    <source>
        <dbReference type="EMBL" id="RAL42786.1"/>
    </source>
</evidence>
<keyword evidence="2" id="KW-0328">Glycosyltransferase</keyword>
<keyword evidence="5" id="KW-0333">Golgi apparatus</keyword>
<feature type="chain" id="PRO_5016259846" evidence="6">
    <location>
        <begin position="24"/>
        <end position="159"/>
    </location>
</feature>
<dbReference type="GO" id="GO:0005768">
    <property type="term" value="C:endosome"/>
    <property type="evidence" value="ECO:0007669"/>
    <property type="project" value="TreeGrafter"/>
</dbReference>
<dbReference type="EMBL" id="NQVE01000162">
    <property type="protein sequence ID" value="RAL42786.1"/>
    <property type="molecule type" value="Genomic_DNA"/>
</dbReference>
<keyword evidence="8" id="KW-1185">Reference proteome</keyword>
<dbReference type="PANTHER" id="PTHR31311:SF3">
    <property type="entry name" value="GLYCOSYLTRANSFERASE 7-RELATED"/>
    <property type="match status" value="1"/>
</dbReference>
<name>A0A328DBM6_9ASTE</name>
<keyword evidence="4" id="KW-0735">Signal-anchor</keyword>
<dbReference type="GO" id="GO:0008378">
    <property type="term" value="F:galactosyltransferase activity"/>
    <property type="evidence" value="ECO:0007669"/>
    <property type="project" value="TreeGrafter"/>
</dbReference>
<comment type="subcellular location">
    <subcellularLocation>
        <location evidence="1">Golgi apparatus membrane</location>
        <topology evidence="1">Single-pass type II membrane protein</topology>
    </subcellularLocation>
</comment>
<comment type="caution">
    <text evidence="7">The sequence shown here is derived from an EMBL/GenBank/DDBJ whole genome shotgun (WGS) entry which is preliminary data.</text>
</comment>
<keyword evidence="4" id="KW-0812">Transmembrane</keyword>
<evidence type="ECO:0000256" key="5">
    <source>
        <dbReference type="ARBA" id="ARBA00023034"/>
    </source>
</evidence>
<keyword evidence="3" id="KW-0808">Transferase</keyword>
<gene>
    <name evidence="7" type="ORF">DM860_009293</name>
</gene>
<evidence type="ECO:0000256" key="6">
    <source>
        <dbReference type="SAM" id="SignalP"/>
    </source>
</evidence>
<dbReference type="InterPro" id="IPR008630">
    <property type="entry name" value="Glyco_trans_34"/>
</dbReference>
<accession>A0A328DBM6</accession>
<reference evidence="7 8" key="1">
    <citation type="submission" date="2018-06" db="EMBL/GenBank/DDBJ databases">
        <title>The Genome of Cuscuta australis (Dodder) Provides Insight into the Evolution of Plant Parasitism.</title>
        <authorList>
            <person name="Liu H."/>
        </authorList>
    </citation>
    <scope>NUCLEOTIDE SEQUENCE [LARGE SCALE GENOMIC DNA]</scope>
    <source>
        <strain evidence="8">cv. Yunnan</strain>
        <tissue evidence="7">Vines</tissue>
    </source>
</reference>